<dbReference type="Pfam" id="PF00440">
    <property type="entry name" value="TetR_N"/>
    <property type="match status" value="1"/>
</dbReference>
<sequence>MKKTQQAKETSPDAPRRRRNPVATRKAILDSARLAFTRYGYDRASVREISKNAGVTAMLVKHYFGSKEKLFEEVVGETLSLHGILRSETAKPRREAGVMGREMAEALVASSPSELSPDGTVILLRSVGNDQAAGILRDNAKGYLESAAEALGGDNPDIRAALCVALISGYKLMRQVVALPALVNADQEEITRLLAPLFAKLAGTEPE</sequence>
<dbReference type="PRINTS" id="PR00455">
    <property type="entry name" value="HTHTETR"/>
</dbReference>
<dbReference type="EMBL" id="LKAQ01000004">
    <property type="protein sequence ID" value="OIQ50325.1"/>
    <property type="molecule type" value="Genomic_DNA"/>
</dbReference>
<proteinExistence type="predicted"/>
<dbReference type="PROSITE" id="PS50977">
    <property type="entry name" value="HTH_TETR_2"/>
    <property type="match status" value="1"/>
</dbReference>
<evidence type="ECO:0000256" key="3">
    <source>
        <dbReference type="SAM" id="MobiDB-lite"/>
    </source>
</evidence>
<gene>
    <name evidence="5" type="primary">acnR</name>
    <name evidence="5" type="ORF">BerOc1_02256</name>
</gene>
<dbReference type="Pfam" id="PF17920">
    <property type="entry name" value="TetR_C_16"/>
    <property type="match status" value="1"/>
</dbReference>
<evidence type="ECO:0000256" key="1">
    <source>
        <dbReference type="ARBA" id="ARBA00023125"/>
    </source>
</evidence>
<dbReference type="SUPFAM" id="SSF46689">
    <property type="entry name" value="Homeodomain-like"/>
    <property type="match status" value="1"/>
</dbReference>
<evidence type="ECO:0000313" key="6">
    <source>
        <dbReference type="Proteomes" id="UP000181901"/>
    </source>
</evidence>
<dbReference type="RefSeq" id="WP_084641407.1">
    <property type="nucleotide sequence ID" value="NZ_LKAQ01000004.1"/>
</dbReference>
<dbReference type="SUPFAM" id="SSF48498">
    <property type="entry name" value="Tetracyclin repressor-like, C-terminal domain"/>
    <property type="match status" value="1"/>
</dbReference>
<keyword evidence="1 2" id="KW-0238">DNA-binding</keyword>
<organism evidence="5 6">
    <name type="scientific">Pseudodesulfovibrio hydrargyri</name>
    <dbReference type="NCBI Taxonomy" id="2125990"/>
    <lineage>
        <taxon>Bacteria</taxon>
        <taxon>Pseudomonadati</taxon>
        <taxon>Thermodesulfobacteriota</taxon>
        <taxon>Desulfovibrionia</taxon>
        <taxon>Desulfovibrionales</taxon>
        <taxon>Desulfovibrionaceae</taxon>
    </lineage>
</organism>
<dbReference type="GO" id="GO:0000976">
    <property type="term" value="F:transcription cis-regulatory region binding"/>
    <property type="evidence" value="ECO:0007669"/>
    <property type="project" value="TreeGrafter"/>
</dbReference>
<dbReference type="Proteomes" id="UP000181901">
    <property type="component" value="Unassembled WGS sequence"/>
</dbReference>
<dbReference type="AlphaFoldDB" id="A0A1J5MUN0"/>
<dbReference type="Gene3D" id="1.10.10.60">
    <property type="entry name" value="Homeodomain-like"/>
    <property type="match status" value="1"/>
</dbReference>
<dbReference type="InterPro" id="IPR009057">
    <property type="entry name" value="Homeodomain-like_sf"/>
</dbReference>
<dbReference type="Gene3D" id="1.10.357.10">
    <property type="entry name" value="Tetracycline Repressor, domain 2"/>
    <property type="match status" value="1"/>
</dbReference>
<dbReference type="PANTHER" id="PTHR30055">
    <property type="entry name" value="HTH-TYPE TRANSCRIPTIONAL REGULATOR RUTR"/>
    <property type="match status" value="1"/>
</dbReference>
<dbReference type="InterPro" id="IPR036271">
    <property type="entry name" value="Tet_transcr_reg_TetR-rel_C_sf"/>
</dbReference>
<dbReference type="PANTHER" id="PTHR30055:SF235">
    <property type="entry name" value="TRANSCRIPTIONAL REGULATORY PROTEIN"/>
    <property type="match status" value="1"/>
</dbReference>
<evidence type="ECO:0000313" key="5">
    <source>
        <dbReference type="EMBL" id="OIQ50325.1"/>
    </source>
</evidence>
<protein>
    <submittedName>
        <fullName evidence="5">HTH-type transcriptional repressor AcnR</fullName>
    </submittedName>
</protein>
<dbReference type="OrthoDB" id="9793734at2"/>
<dbReference type="InterPro" id="IPR041678">
    <property type="entry name" value="TetR_C_16"/>
</dbReference>
<evidence type="ECO:0000256" key="2">
    <source>
        <dbReference type="PROSITE-ProRule" id="PRU00335"/>
    </source>
</evidence>
<feature type="DNA-binding region" description="H-T-H motif" evidence="2">
    <location>
        <begin position="45"/>
        <end position="64"/>
    </location>
</feature>
<comment type="caution">
    <text evidence="5">The sequence shown here is derived from an EMBL/GenBank/DDBJ whole genome shotgun (WGS) entry which is preliminary data.</text>
</comment>
<evidence type="ECO:0000259" key="4">
    <source>
        <dbReference type="PROSITE" id="PS50977"/>
    </source>
</evidence>
<reference evidence="5 6" key="1">
    <citation type="submission" date="2015-09" db="EMBL/GenBank/DDBJ databases">
        <title>Genome of Desulfovibrio dechloracetivorans BerOc1, a mercury methylating strain isolated from highly hydrocarbons and metals contaminated coastal sediments.</title>
        <authorList>
            <person name="Goni Urriza M."/>
            <person name="Gassie C."/>
            <person name="Bouchez O."/>
            <person name="Klopp C."/>
            <person name="Ranchou-Peyruse A."/>
            <person name="Remy G."/>
        </authorList>
    </citation>
    <scope>NUCLEOTIDE SEQUENCE [LARGE SCALE GENOMIC DNA]</scope>
    <source>
        <strain evidence="5 6">BerOc1</strain>
    </source>
</reference>
<name>A0A1J5MUN0_9BACT</name>
<feature type="domain" description="HTH tetR-type" evidence="4">
    <location>
        <begin position="22"/>
        <end position="82"/>
    </location>
</feature>
<accession>A0A1J5MUN0</accession>
<dbReference type="InterPro" id="IPR001647">
    <property type="entry name" value="HTH_TetR"/>
</dbReference>
<keyword evidence="6" id="KW-1185">Reference proteome</keyword>
<dbReference type="InterPro" id="IPR050109">
    <property type="entry name" value="HTH-type_TetR-like_transc_reg"/>
</dbReference>
<feature type="region of interest" description="Disordered" evidence="3">
    <location>
        <begin position="1"/>
        <end position="21"/>
    </location>
</feature>
<dbReference type="GO" id="GO:0003700">
    <property type="term" value="F:DNA-binding transcription factor activity"/>
    <property type="evidence" value="ECO:0007669"/>
    <property type="project" value="TreeGrafter"/>
</dbReference>